<dbReference type="EMBL" id="GBRH01227926">
    <property type="protein sequence ID" value="JAD69969.1"/>
    <property type="molecule type" value="Transcribed_RNA"/>
</dbReference>
<accession>A0A0A9C0Y0</accession>
<protein>
    <submittedName>
        <fullName evidence="1">Uncharacterized protein</fullName>
    </submittedName>
</protein>
<proteinExistence type="predicted"/>
<reference evidence="1" key="1">
    <citation type="submission" date="2014-09" db="EMBL/GenBank/DDBJ databases">
        <authorList>
            <person name="Magalhaes I.L.F."/>
            <person name="Oliveira U."/>
            <person name="Santos F.R."/>
            <person name="Vidigal T.H.D.A."/>
            <person name="Brescovit A.D."/>
            <person name="Santos A.J."/>
        </authorList>
    </citation>
    <scope>NUCLEOTIDE SEQUENCE</scope>
    <source>
        <tissue evidence="1">Shoot tissue taken approximately 20 cm above the soil surface</tissue>
    </source>
</reference>
<organism evidence="1">
    <name type="scientific">Arundo donax</name>
    <name type="common">Giant reed</name>
    <name type="synonym">Donax arundinaceus</name>
    <dbReference type="NCBI Taxonomy" id="35708"/>
    <lineage>
        <taxon>Eukaryota</taxon>
        <taxon>Viridiplantae</taxon>
        <taxon>Streptophyta</taxon>
        <taxon>Embryophyta</taxon>
        <taxon>Tracheophyta</taxon>
        <taxon>Spermatophyta</taxon>
        <taxon>Magnoliopsida</taxon>
        <taxon>Liliopsida</taxon>
        <taxon>Poales</taxon>
        <taxon>Poaceae</taxon>
        <taxon>PACMAD clade</taxon>
        <taxon>Arundinoideae</taxon>
        <taxon>Arundineae</taxon>
        <taxon>Arundo</taxon>
    </lineage>
</organism>
<dbReference type="AlphaFoldDB" id="A0A0A9C0Y0"/>
<name>A0A0A9C0Y0_ARUDO</name>
<evidence type="ECO:0000313" key="1">
    <source>
        <dbReference type="EMBL" id="JAD69969.1"/>
    </source>
</evidence>
<sequence length="26" mass="3036">MYILHSYYSSLLFTGRLLLLAARFVS</sequence>
<reference evidence="1" key="2">
    <citation type="journal article" date="2015" name="Data Brief">
        <title>Shoot transcriptome of the giant reed, Arundo donax.</title>
        <authorList>
            <person name="Barrero R.A."/>
            <person name="Guerrero F.D."/>
            <person name="Moolhuijzen P."/>
            <person name="Goolsby J.A."/>
            <person name="Tidwell J."/>
            <person name="Bellgard S.E."/>
            <person name="Bellgard M.I."/>
        </authorList>
    </citation>
    <scope>NUCLEOTIDE SEQUENCE</scope>
    <source>
        <tissue evidence="1">Shoot tissue taken approximately 20 cm above the soil surface</tissue>
    </source>
</reference>